<gene>
    <name evidence="2" type="ORF">METZ01_LOCUS447762</name>
</gene>
<name>A0A382ZJP2_9ZZZZ</name>
<accession>A0A382ZJP2</accession>
<evidence type="ECO:0000313" key="2">
    <source>
        <dbReference type="EMBL" id="SVD94908.1"/>
    </source>
</evidence>
<feature type="non-terminal residue" evidence="2">
    <location>
        <position position="189"/>
    </location>
</feature>
<sequence length="189" mass="20951">MGAKENRILWLLVLPHLFLAGVSFGELTSDRRLLFLFDKIEVRGEVDVFLRQGKRLRECTVYADKEIIETVQTRVTNRTLVIDANNTYDIGRRLPFLRIDAKRVFPVEVIVSIRDLKEIALLGAGNLSGSGIQAQHLKLFSASPGKLDLRQFSTESLEVIHDGSGEIVLKGGPLDEIDATVNGSGTIHA</sequence>
<organism evidence="2">
    <name type="scientific">marine metagenome</name>
    <dbReference type="NCBI Taxonomy" id="408172"/>
    <lineage>
        <taxon>unclassified sequences</taxon>
        <taxon>metagenomes</taxon>
        <taxon>ecological metagenomes</taxon>
    </lineage>
</organism>
<dbReference type="InterPro" id="IPR021255">
    <property type="entry name" value="DUF2807"/>
</dbReference>
<reference evidence="2" key="1">
    <citation type="submission" date="2018-05" db="EMBL/GenBank/DDBJ databases">
        <authorList>
            <person name="Lanie J.A."/>
            <person name="Ng W.-L."/>
            <person name="Kazmierczak K.M."/>
            <person name="Andrzejewski T.M."/>
            <person name="Davidsen T.M."/>
            <person name="Wayne K.J."/>
            <person name="Tettelin H."/>
            <person name="Glass J.I."/>
            <person name="Rusch D."/>
            <person name="Podicherti R."/>
            <person name="Tsui H.-C.T."/>
            <person name="Winkler M.E."/>
        </authorList>
    </citation>
    <scope>NUCLEOTIDE SEQUENCE</scope>
</reference>
<dbReference type="AlphaFoldDB" id="A0A382ZJP2"/>
<protein>
    <recommendedName>
        <fullName evidence="1">Putative auto-transporter adhesin head GIN domain-containing protein</fullName>
    </recommendedName>
</protein>
<dbReference type="EMBL" id="UINC01183930">
    <property type="protein sequence ID" value="SVD94908.1"/>
    <property type="molecule type" value="Genomic_DNA"/>
</dbReference>
<evidence type="ECO:0000259" key="1">
    <source>
        <dbReference type="Pfam" id="PF10988"/>
    </source>
</evidence>
<feature type="domain" description="Putative auto-transporter adhesin head GIN" evidence="1">
    <location>
        <begin position="37"/>
        <end position="189"/>
    </location>
</feature>
<dbReference type="Pfam" id="PF10988">
    <property type="entry name" value="DUF2807"/>
    <property type="match status" value="1"/>
</dbReference>
<proteinExistence type="predicted"/>
<dbReference type="Gene3D" id="2.160.20.120">
    <property type="match status" value="1"/>
</dbReference>